<dbReference type="InterPro" id="IPR007146">
    <property type="entry name" value="Sas10/Utp3/C1D"/>
</dbReference>
<feature type="compositionally biased region" description="Basic and acidic residues" evidence="3">
    <location>
        <begin position="593"/>
        <end position="606"/>
    </location>
</feature>
<dbReference type="AlphaFoldDB" id="A0A0S4TAQ3"/>
<dbReference type="PANTHER" id="PTHR13237">
    <property type="entry name" value="SOMETHING ABOUT SILENCING PROTEIN 10-RELATED"/>
    <property type="match status" value="1"/>
</dbReference>
<accession>A0A0S4TAQ3</accession>
<dbReference type="GO" id="GO:0000462">
    <property type="term" value="P:maturation of SSU-rRNA from tricistronic rRNA transcript (SSU-rRNA, 5.8S rRNA, LSU-rRNA)"/>
    <property type="evidence" value="ECO:0007669"/>
    <property type="project" value="TreeGrafter"/>
</dbReference>
<proteinExistence type="predicted"/>
<feature type="compositionally biased region" description="Basic residues" evidence="3">
    <location>
        <begin position="647"/>
        <end position="662"/>
    </location>
</feature>
<evidence type="ECO:0000256" key="1">
    <source>
        <dbReference type="ARBA" id="ARBA00022553"/>
    </source>
</evidence>
<dbReference type="InterPro" id="IPR018972">
    <property type="entry name" value="Sas10_C_dom"/>
</dbReference>
<evidence type="ECO:0000313" key="6">
    <source>
        <dbReference type="EMBL" id="PPS97170.1"/>
    </source>
</evidence>
<dbReference type="VEuPathDB" id="CryptoDB:ChTU502y2012_412g0200"/>
<feature type="compositionally biased region" description="Acidic residues" evidence="3">
    <location>
        <begin position="90"/>
        <end position="101"/>
    </location>
</feature>
<keyword evidence="7" id="KW-1185">Reference proteome</keyword>
<feature type="region of interest" description="Disordered" evidence="3">
    <location>
        <begin position="1"/>
        <end position="101"/>
    </location>
</feature>
<feature type="compositionally biased region" description="Basic and acidic residues" evidence="3">
    <location>
        <begin position="68"/>
        <end position="80"/>
    </location>
</feature>
<protein>
    <submittedName>
        <fullName evidence="6">Sas10/Utp3/C1D-like protein</fullName>
    </submittedName>
</protein>
<feature type="compositionally biased region" description="Basic residues" evidence="3">
    <location>
        <begin position="1"/>
        <end position="11"/>
    </location>
</feature>
<reference evidence="6 7" key="1">
    <citation type="submission" date="2014-11" db="EMBL/GenBank/DDBJ databases">
        <title>Comparative genomic analysis of Cryptosporidium hominis reveals occurrence of genetic recombination in virulent subtypes.</title>
        <authorList>
            <person name="Guo Y."/>
            <person name="Tang K."/>
            <person name="Frace M."/>
            <person name="Li N."/>
            <person name="Roellig D.M."/>
            <person name="Sammons S."/>
            <person name="Knipe K."/>
            <person name="Rowe L."/>
            <person name="Feng Y."/>
            <person name="Xiao L."/>
        </authorList>
    </citation>
    <scope>NUCLEOTIDE SEQUENCE [LARGE SCALE GENOMIC DNA]</scope>
    <source>
        <strain evidence="6">30976</strain>
    </source>
</reference>
<feature type="region of interest" description="Disordered" evidence="3">
    <location>
        <begin position="644"/>
        <end position="692"/>
    </location>
</feature>
<reference evidence="5" key="2">
    <citation type="submission" date="2015-08" db="EMBL/GenBank/DDBJ databases">
        <authorList>
            <person name="Babu N.S."/>
            <person name="Beckwith C.J."/>
            <person name="Beseler K.G."/>
            <person name="Brison A."/>
            <person name="Carone J.V."/>
            <person name="Caskin T.P."/>
            <person name="Diamond M."/>
            <person name="Durham M.E."/>
            <person name="Foxe J.M."/>
            <person name="Go M."/>
            <person name="Henderson B.A."/>
            <person name="Jones I.B."/>
            <person name="McGettigan J.A."/>
            <person name="Micheletti S.J."/>
            <person name="Nasrallah M.E."/>
            <person name="Ortiz D."/>
            <person name="Piller C.R."/>
            <person name="Privatt S.R."/>
            <person name="Schneider S.L."/>
            <person name="Sharp S."/>
            <person name="Smith T.C."/>
            <person name="Stanton J.D."/>
            <person name="Ullery H.E."/>
            <person name="Wilson R.J."/>
            <person name="Serrano M.G."/>
            <person name="Buck G."/>
            <person name="Lee V."/>
            <person name="Wang Y."/>
            <person name="Carvalho R."/>
            <person name="Voegtly L."/>
            <person name="Shi R."/>
            <person name="Duckworth R."/>
            <person name="Johnson A."/>
            <person name="Loviza R."/>
            <person name="Walstead R."/>
            <person name="Shah Z."/>
            <person name="Kiflezghi M."/>
            <person name="Wade K."/>
            <person name="Ball S.L."/>
            <person name="Bradley K.W."/>
            <person name="Asai D.J."/>
            <person name="Bowman C.A."/>
            <person name="Russell D.A."/>
            <person name="Pope W.H."/>
            <person name="Jacobs-Sera D."/>
            <person name="Hendrix R.W."/>
            <person name="Hatfull G.F."/>
        </authorList>
    </citation>
    <scope>NUCLEOTIDE SEQUENCE [LARGE SCALE GENOMIC DNA]</scope>
</reference>
<evidence type="ECO:0000313" key="5">
    <source>
        <dbReference type="EMBL" id="CUV04268.1"/>
    </source>
</evidence>
<dbReference type="Pfam" id="PF09368">
    <property type="entry name" value="Sas10"/>
    <property type="match status" value="1"/>
</dbReference>
<dbReference type="PANTHER" id="PTHR13237:SF9">
    <property type="entry name" value="NEUROGUIDIN"/>
    <property type="match status" value="1"/>
</dbReference>
<dbReference type="GO" id="GO:0032040">
    <property type="term" value="C:small-subunit processome"/>
    <property type="evidence" value="ECO:0007669"/>
    <property type="project" value="TreeGrafter"/>
</dbReference>
<name>A0A0S4TAQ3_CRYHO</name>
<dbReference type="Pfam" id="PF04000">
    <property type="entry name" value="Sas10_Utp3"/>
    <property type="match status" value="1"/>
</dbReference>
<evidence type="ECO:0000259" key="4">
    <source>
        <dbReference type="Pfam" id="PF09368"/>
    </source>
</evidence>
<evidence type="ECO:0000256" key="2">
    <source>
        <dbReference type="SAM" id="Coils"/>
    </source>
</evidence>
<feature type="coiled-coil region" evidence="2">
    <location>
        <begin position="377"/>
        <end position="404"/>
    </location>
</feature>
<dbReference type="EMBL" id="JTAI01000044">
    <property type="protein sequence ID" value="PPS97170.1"/>
    <property type="molecule type" value="Genomic_DNA"/>
</dbReference>
<dbReference type="OrthoDB" id="203440at2759"/>
<dbReference type="Proteomes" id="UP000199752">
    <property type="component" value="Chromosome 1"/>
</dbReference>
<dbReference type="Proteomes" id="UP001429100">
    <property type="component" value="Unassembled WGS sequence"/>
</dbReference>
<keyword evidence="1" id="KW-0597">Phosphoprotein</keyword>
<feature type="region of interest" description="Disordered" evidence="3">
    <location>
        <begin position="593"/>
        <end position="622"/>
    </location>
</feature>
<dbReference type="VEuPathDB" id="CryptoDB:CHUDEA1_3130"/>
<organism evidence="5">
    <name type="scientific">Cryptosporidium hominis</name>
    <dbReference type="NCBI Taxonomy" id="237895"/>
    <lineage>
        <taxon>Eukaryota</taxon>
        <taxon>Sar</taxon>
        <taxon>Alveolata</taxon>
        <taxon>Apicomplexa</taxon>
        <taxon>Conoidasida</taxon>
        <taxon>Coccidia</taxon>
        <taxon>Eucoccidiorida</taxon>
        <taxon>Eimeriorina</taxon>
        <taxon>Cryptosporidiidae</taxon>
        <taxon>Cryptosporidium</taxon>
    </lineage>
</organism>
<dbReference type="VEuPathDB" id="CryptoDB:GY17_00001325"/>
<sequence length="692" mass="79651">MAVQVRNKKKDKTLWISAEEEVDDSTSNEELEVMNIDDDYDSSDDSEGEDQYEEEGEEDDSDEDEDESNTKDWGNKKQDFYDGGSSSTDSEGENWSDVEMQDEEARGIQASRMMRLSKEDFGMDDIIDQGKLEEDDESAENEAASFGLSINDSETLLESLSNLSNTKQEKESDVLAALGNDGLDGIEGLDSELAPILTSIKEKVTEVKERMQVLLNLVKTKEGSGLVTEKGMEYLDSKNTLLLMYIGYLCYYMMLKTSPDINIKEHPILLRLVTLRTMMEKLKPIDVKLQPQIDRILELAEKSSQVDNFLSSAPRPDRFVFEDEDNDNSDIEENDIFKHDLRDEFDESTNIDSDVEVTEEDSDGGKGVYKAPKNLPVEFNDKKLSKTEKMMKELERERQRLLRTDIIRQMRSSIHEGPEEVGREETEQLPQLERLQRQIKERINFEEDNMMRLPKTKKDKREEKLYKRLMSQVEGGVNTLDDLAQFAERATDMVTDSKKNSLSKYLTNASRLNREITKSNLAQQNSDKSITEKLLKRKKAQAELAQKSKYKPEYDSKSADYNDSVDESYAEAEKELFKNNSYLQEVLKLNEEKKMQKQKRKQEVDSRNMPNIDDLVDSGSRRASTKEMIKNKGLTRKRKKIEGNARVHNRLKYKKALKRLKGTQRSMRDYEGSYSGESTGLKDNVKRSTNLS</sequence>
<dbReference type="VEuPathDB" id="CryptoDB:Chro.10352"/>
<feature type="domain" description="Sas10 C-terminal" evidence="4">
    <location>
        <begin position="620"/>
        <end position="691"/>
    </location>
</feature>
<evidence type="ECO:0000313" key="7">
    <source>
        <dbReference type="Proteomes" id="UP001429100"/>
    </source>
</evidence>
<dbReference type="EMBL" id="LN877947">
    <property type="protein sequence ID" value="CUV04268.1"/>
    <property type="molecule type" value="Genomic_DNA"/>
</dbReference>
<reference evidence="6 7" key="3">
    <citation type="submission" date="2017-10" db="EMBL/GenBank/DDBJ databases">
        <title>Consistent, comparative and evidence-based genome annotation and re-annotation for the closely-related species, Cryptosporidium parvum, C. hominis and C. tyzzeri.</title>
        <authorList>
            <person name="Baptista R.P."/>
            <person name="Li Y."/>
            <person name="Sateriale A."/>
            <person name="Striepen B."/>
            <person name="Kissinger J.C."/>
        </authorList>
    </citation>
    <scope>NUCLEOTIDE SEQUENCE [LARGE SCALE GENOMIC DNA]</scope>
    <source>
        <strain evidence="6">30976</strain>
    </source>
</reference>
<gene>
    <name evidence="5" type="ORF">CHUDEA1_3130</name>
    <name evidence="6" type="ORF">GY17_00001325</name>
</gene>
<evidence type="ECO:0000256" key="3">
    <source>
        <dbReference type="SAM" id="MobiDB-lite"/>
    </source>
</evidence>
<feature type="compositionally biased region" description="Acidic residues" evidence="3">
    <location>
        <begin position="18"/>
        <end position="67"/>
    </location>
</feature>
<keyword evidence="2" id="KW-0175">Coiled coil</keyword>